<reference evidence="4 5" key="1">
    <citation type="submission" date="2016-10" db="EMBL/GenBank/DDBJ databases">
        <authorList>
            <person name="Varghese N."/>
            <person name="Submissions S."/>
        </authorList>
    </citation>
    <scope>NUCLEOTIDE SEQUENCE [LARGE SCALE GENOMIC DNA]</scope>
    <source>
        <strain evidence="4 5">DSM 16525</strain>
    </source>
</reference>
<reference evidence="3 6" key="2">
    <citation type="submission" date="2019-07" db="EMBL/GenBank/DDBJ databases">
        <title>Whole genome shotgun sequence of Myxococcus fulvus NBRC 100333.</title>
        <authorList>
            <person name="Hosoyama A."/>
            <person name="Uohara A."/>
            <person name="Ohji S."/>
            <person name="Ichikawa N."/>
        </authorList>
    </citation>
    <scope>NUCLEOTIDE SEQUENCE [LARGE SCALE GENOMIC DNA]</scope>
    <source>
        <strain evidence="3 6">NBRC 100333</strain>
    </source>
</reference>
<comment type="caution">
    <text evidence="3">The sequence shown here is derived from an EMBL/GenBank/DDBJ whole genome shotgun (WGS) entry which is preliminary data.</text>
</comment>
<dbReference type="SUPFAM" id="SSF53756">
    <property type="entry name" value="UDP-Glycosyltransferase/glycogen phosphorylase"/>
    <property type="match status" value="1"/>
</dbReference>
<dbReference type="RefSeq" id="WP_074956585.1">
    <property type="nucleotide sequence ID" value="NZ_BJXR01000027.1"/>
</dbReference>
<evidence type="ECO:0000313" key="3">
    <source>
        <dbReference type="EMBL" id="GEN07983.1"/>
    </source>
</evidence>
<dbReference type="Proteomes" id="UP000183760">
    <property type="component" value="Unassembled WGS sequence"/>
</dbReference>
<dbReference type="PANTHER" id="PTHR45947:SF3">
    <property type="entry name" value="SULFOQUINOVOSYL TRANSFERASE SQD2"/>
    <property type="match status" value="1"/>
</dbReference>
<dbReference type="PANTHER" id="PTHR45947">
    <property type="entry name" value="SULFOQUINOVOSYL TRANSFERASE SQD2"/>
    <property type="match status" value="1"/>
</dbReference>
<keyword evidence="5" id="KW-1185">Reference proteome</keyword>
<dbReference type="InterPro" id="IPR050194">
    <property type="entry name" value="Glycosyltransferase_grp1"/>
</dbReference>
<dbReference type="InterPro" id="IPR001296">
    <property type="entry name" value="Glyco_trans_1"/>
</dbReference>
<dbReference type="GO" id="GO:0016757">
    <property type="term" value="F:glycosyltransferase activity"/>
    <property type="evidence" value="ECO:0007669"/>
    <property type="project" value="InterPro"/>
</dbReference>
<evidence type="ECO:0000259" key="1">
    <source>
        <dbReference type="Pfam" id="PF00534"/>
    </source>
</evidence>
<evidence type="ECO:0000313" key="4">
    <source>
        <dbReference type="EMBL" id="SEU23813.1"/>
    </source>
</evidence>
<evidence type="ECO:0000313" key="5">
    <source>
        <dbReference type="Proteomes" id="UP000183760"/>
    </source>
</evidence>
<proteinExistence type="predicted"/>
<name>A0A511T2Z2_MYXFU</name>
<dbReference type="Pfam" id="PF13439">
    <property type="entry name" value="Glyco_transf_4"/>
    <property type="match status" value="1"/>
</dbReference>
<organism evidence="3 6">
    <name type="scientific">Myxococcus fulvus</name>
    <dbReference type="NCBI Taxonomy" id="33"/>
    <lineage>
        <taxon>Bacteria</taxon>
        <taxon>Pseudomonadati</taxon>
        <taxon>Myxococcota</taxon>
        <taxon>Myxococcia</taxon>
        <taxon>Myxococcales</taxon>
        <taxon>Cystobacterineae</taxon>
        <taxon>Myxococcaceae</taxon>
        <taxon>Myxococcus</taxon>
    </lineage>
</organism>
<evidence type="ECO:0000313" key="6">
    <source>
        <dbReference type="Proteomes" id="UP000321514"/>
    </source>
</evidence>
<dbReference type="Gene3D" id="3.40.50.2000">
    <property type="entry name" value="Glycogen Phosphorylase B"/>
    <property type="match status" value="2"/>
</dbReference>
<dbReference type="EMBL" id="BJXR01000027">
    <property type="protein sequence ID" value="GEN07983.1"/>
    <property type="molecule type" value="Genomic_DNA"/>
</dbReference>
<feature type="domain" description="Glycosyl transferase family 1" evidence="1">
    <location>
        <begin position="166"/>
        <end position="296"/>
    </location>
</feature>
<dbReference type="STRING" id="1334629.MFUL124B02_28400"/>
<dbReference type="InterPro" id="IPR028098">
    <property type="entry name" value="Glyco_trans_4-like_N"/>
</dbReference>
<gene>
    <name evidence="3" type="ORF">MFU01_30200</name>
    <name evidence="4" type="ORF">SAMN05443572_106596</name>
</gene>
<protein>
    <submittedName>
        <fullName evidence="4">Glycosyltransferase involved in cell wall bisynthesis</fullName>
    </submittedName>
</protein>
<dbReference type="AlphaFoldDB" id="A0A511T2Z2"/>
<dbReference type="Proteomes" id="UP000321514">
    <property type="component" value="Unassembled WGS sequence"/>
</dbReference>
<evidence type="ECO:0000259" key="2">
    <source>
        <dbReference type="Pfam" id="PF13439"/>
    </source>
</evidence>
<accession>A0A511T2Z2</accession>
<sequence>MRILHLLASPFFSGPAENVALLARAQRDAGHEVTVAVDRRRKDVPAEEPAVPRFQELGLLDEGGLELSVKSPPWRMWSDSRRLRARQVDVVHSHFSHDHFLARWGRPRGAVLVRSLHAPRSLRSSLPAADAYTVPASALLPRLLERGKRARVLPALVDPRFRPEADRESLRRELGLTGGPLVGMVSTFQPSRRHAVGVEAFVKYRQHHPHARFVLVGDGALLEATRNQVAALGLTDAVVFAGYQQGESFARWLKALDEVWLLGLGNDWSARAAAQARACGVRVVAVDEGALPDLADARVAEPTPEAVVTAALSGVLAPVAHPTNARIAADVLALYAEVADGTPR</sequence>
<dbReference type="EMBL" id="FOIB01000006">
    <property type="protein sequence ID" value="SEU23813.1"/>
    <property type="molecule type" value="Genomic_DNA"/>
</dbReference>
<feature type="domain" description="Glycosyltransferase subfamily 4-like N-terminal" evidence="2">
    <location>
        <begin position="19"/>
        <end position="159"/>
    </location>
</feature>
<dbReference type="OrthoDB" id="5496881at2"/>
<dbReference type="Pfam" id="PF00534">
    <property type="entry name" value="Glycos_transf_1"/>
    <property type="match status" value="1"/>
</dbReference>